<dbReference type="Gene3D" id="3.40.630.190">
    <property type="entry name" value="LCP protein"/>
    <property type="match status" value="1"/>
</dbReference>
<proteinExistence type="inferred from homology"/>
<dbReference type="Proteomes" id="UP000675664">
    <property type="component" value="Unassembled WGS sequence"/>
</dbReference>
<accession>A0A8J8B4Q3</accession>
<organism evidence="3 4">
    <name type="scientific">Sinanaerobacter chloroacetimidivorans</name>
    <dbReference type="NCBI Taxonomy" id="2818044"/>
    <lineage>
        <taxon>Bacteria</taxon>
        <taxon>Bacillati</taxon>
        <taxon>Bacillota</taxon>
        <taxon>Clostridia</taxon>
        <taxon>Peptostreptococcales</taxon>
        <taxon>Anaerovoracaceae</taxon>
        <taxon>Sinanaerobacter</taxon>
    </lineage>
</organism>
<sequence>MKPVMKSEMNVKKQRSPVASFFRTFLLAFLLFVLLCTPGMAIFGKVTGQTIFGEPPVVLEEELPVLVSKDSPFFEAFSDKNRVNILLLGVNSGLTDTIMVASFDMDAKHVDLISVPRDTYYHRDGYNGEAENKLNAAYRKNPLNTAKAVSEILLGMPINYYAVIDYKGVEKIVDSMGGVPMEIPFTMKYNDPYDKPPLVINIPKGHQVLDGKKAVQFLRYRKGYTEGDIGRVKAQQEFMKSAFKQCLSFELPKIAKTVFENVESDITIGKATKLATKAMGITSEDITTYMLPGTPQSAAPWYVIPDAEGTAEMITQIYSIEPKTTSEAAVQE</sequence>
<dbReference type="InterPro" id="IPR004474">
    <property type="entry name" value="LytR_CpsA_psr"/>
</dbReference>
<dbReference type="InterPro" id="IPR050922">
    <property type="entry name" value="LytR/CpsA/Psr_CW_biosynth"/>
</dbReference>
<comment type="caution">
    <text evidence="3">The sequence shown here is derived from an EMBL/GenBank/DDBJ whole genome shotgun (WGS) entry which is preliminary data.</text>
</comment>
<dbReference type="PANTHER" id="PTHR33392">
    <property type="entry name" value="POLYISOPRENYL-TEICHOIC ACID--PEPTIDOGLYCAN TEICHOIC ACID TRANSFERASE TAGU"/>
    <property type="match status" value="1"/>
</dbReference>
<reference evidence="3" key="1">
    <citation type="submission" date="2021-04" db="EMBL/GenBank/DDBJ databases">
        <title>Sinoanaerobacter chloroacetimidivorans sp. nov., an obligate anaerobic bacterium isolated from anaerobic sludge.</title>
        <authorList>
            <person name="Bao Y."/>
        </authorList>
    </citation>
    <scope>NUCLEOTIDE SEQUENCE</scope>
    <source>
        <strain evidence="3">BAD-6</strain>
    </source>
</reference>
<dbReference type="AlphaFoldDB" id="A0A8J8B4Q3"/>
<evidence type="ECO:0000313" key="3">
    <source>
        <dbReference type="EMBL" id="MBR0599575.1"/>
    </source>
</evidence>
<name>A0A8J8B4Q3_9FIRM</name>
<reference evidence="3" key="2">
    <citation type="submission" date="2021-04" db="EMBL/GenBank/DDBJ databases">
        <authorList>
            <person name="Liu J."/>
        </authorList>
    </citation>
    <scope>NUCLEOTIDE SEQUENCE</scope>
    <source>
        <strain evidence="3">BAD-6</strain>
    </source>
</reference>
<dbReference type="NCBIfam" id="TIGR00350">
    <property type="entry name" value="lytR_cpsA_psr"/>
    <property type="match status" value="1"/>
</dbReference>
<comment type="similarity">
    <text evidence="1">Belongs to the LytR/CpsA/Psr (LCP) family.</text>
</comment>
<evidence type="ECO:0000259" key="2">
    <source>
        <dbReference type="Pfam" id="PF03816"/>
    </source>
</evidence>
<feature type="domain" description="Cell envelope-related transcriptional attenuator" evidence="2">
    <location>
        <begin position="95"/>
        <end position="246"/>
    </location>
</feature>
<dbReference type="EMBL" id="JAGSND010000014">
    <property type="protein sequence ID" value="MBR0599575.1"/>
    <property type="molecule type" value="Genomic_DNA"/>
</dbReference>
<protein>
    <submittedName>
        <fullName evidence="3">LCP family protein</fullName>
    </submittedName>
</protein>
<gene>
    <name evidence="3" type="ORF">KCX82_16950</name>
</gene>
<dbReference type="PANTHER" id="PTHR33392:SF6">
    <property type="entry name" value="POLYISOPRENYL-TEICHOIC ACID--PEPTIDOGLYCAN TEICHOIC ACID TRANSFERASE TAGU"/>
    <property type="match status" value="1"/>
</dbReference>
<evidence type="ECO:0000256" key="1">
    <source>
        <dbReference type="ARBA" id="ARBA00006068"/>
    </source>
</evidence>
<dbReference type="Pfam" id="PF03816">
    <property type="entry name" value="LytR_cpsA_psr"/>
    <property type="match status" value="1"/>
</dbReference>
<keyword evidence="4" id="KW-1185">Reference proteome</keyword>
<evidence type="ECO:0000313" key="4">
    <source>
        <dbReference type="Proteomes" id="UP000675664"/>
    </source>
</evidence>